<evidence type="ECO:0000313" key="1">
    <source>
        <dbReference type="EMBL" id="NWC83853.1"/>
    </source>
</evidence>
<dbReference type="AlphaFoldDB" id="A0A7Y8D5T3"/>
<gene>
    <name evidence="1" type="ORF">HX798_26730</name>
</gene>
<dbReference type="RefSeq" id="WP_177011214.1">
    <property type="nucleotide sequence ID" value="NZ_JACARV010000107.1"/>
</dbReference>
<reference evidence="1 2" key="1">
    <citation type="submission" date="2020-04" db="EMBL/GenBank/DDBJ databases">
        <title>Molecular characterization of pseudomonads from Agaricus bisporus reveal novel blotch 2 pathogens in Western Europe.</title>
        <authorList>
            <person name="Taparia T."/>
            <person name="Krijger M."/>
            <person name="Haynes E."/>
            <person name="Elpinstone J.G."/>
            <person name="Noble R."/>
            <person name="Van Der Wolf J."/>
        </authorList>
    </citation>
    <scope>NUCLEOTIDE SEQUENCE [LARGE SCALE GENOMIC DNA]</scope>
    <source>
        <strain evidence="1 2">P7765</strain>
    </source>
</reference>
<organism evidence="1 2">
    <name type="scientific">Pseudomonas putida</name>
    <name type="common">Arthrobacter siderocapsulatus</name>
    <dbReference type="NCBI Taxonomy" id="303"/>
    <lineage>
        <taxon>Bacteria</taxon>
        <taxon>Pseudomonadati</taxon>
        <taxon>Pseudomonadota</taxon>
        <taxon>Gammaproteobacteria</taxon>
        <taxon>Pseudomonadales</taxon>
        <taxon>Pseudomonadaceae</taxon>
        <taxon>Pseudomonas</taxon>
    </lineage>
</organism>
<comment type="caution">
    <text evidence="1">The sequence shown here is derived from an EMBL/GenBank/DDBJ whole genome shotgun (WGS) entry which is preliminary data.</text>
</comment>
<dbReference type="InterPro" id="IPR019106">
    <property type="entry name" value="T4SS_TrbC"/>
</dbReference>
<dbReference type="Proteomes" id="UP000542695">
    <property type="component" value="Unassembled WGS sequence"/>
</dbReference>
<protein>
    <submittedName>
        <fullName evidence="1">Pilus assembly protein</fullName>
    </submittedName>
</protein>
<name>A0A7Y8D5T3_PSEPU</name>
<sequence>MVLVLGVACTLPTRLFANPVELPVFDDAVKKELTALQRSSQQQVDFVLNSGDMEWAKDLEKQSQKLVASNAASPGREPVHPLGEGLRKMVFVSWSMGENEIKSLLRQYDGQPNVGLLFRGIPDGIKMVDALAKIQKLSLDTKSSTSVLLDPVSFQKYAVSVVPVVVIEDGDEPKAIAKGTSSIQAVDVSLKNGRGGDLGFLGPSLPIAERDLIEVMKERAAKLDPEELKRQAIARFWKGQTMFDLPHAEEDRTRRLDPTITVQEDMIAPDGQVIHRSGDRINPLSIRRFTQRMLIIDPSVPGQVSLARDQIQSFGKNQAVTLILTSVDVDDGWDDFERIQGAVGAPAYLLKADVKERFAIERTPSIVTADNQAFYIKEIFVGRGQGNDQTSVAVDP</sequence>
<accession>A0A7Y8D5T3</accession>
<proteinExistence type="predicted"/>
<evidence type="ECO:0000313" key="2">
    <source>
        <dbReference type="Proteomes" id="UP000542695"/>
    </source>
</evidence>
<dbReference type="EMBL" id="JACARV010000107">
    <property type="protein sequence ID" value="NWC83853.1"/>
    <property type="molecule type" value="Genomic_DNA"/>
</dbReference>
<dbReference type="Pfam" id="PF09673">
    <property type="entry name" value="TrbC_Ftype"/>
    <property type="match status" value="1"/>
</dbReference>